<keyword evidence="3" id="KW-1185">Reference proteome</keyword>
<sequence length="110" mass="11210">MAGSHTGLFLSAWCSPPDEDAFAEVASHDEDIDRAEFEHLTGADRPGSYLLAPAAAPHEAPAATPHEAHAAAPREASAAAPREVPGAASHEAPAAARSAQTRPGGVRNEG</sequence>
<evidence type="ECO:0000256" key="1">
    <source>
        <dbReference type="SAM" id="MobiDB-lite"/>
    </source>
</evidence>
<feature type="compositionally biased region" description="Low complexity" evidence="1">
    <location>
        <begin position="52"/>
        <end position="99"/>
    </location>
</feature>
<dbReference type="Proteomes" id="UP001500620">
    <property type="component" value="Unassembled WGS sequence"/>
</dbReference>
<evidence type="ECO:0000313" key="2">
    <source>
        <dbReference type="EMBL" id="GAA4249569.1"/>
    </source>
</evidence>
<dbReference type="EMBL" id="BAABAT010000008">
    <property type="protein sequence ID" value="GAA4249569.1"/>
    <property type="molecule type" value="Genomic_DNA"/>
</dbReference>
<proteinExistence type="predicted"/>
<reference evidence="3" key="1">
    <citation type="journal article" date="2019" name="Int. J. Syst. Evol. Microbiol.">
        <title>The Global Catalogue of Microorganisms (GCM) 10K type strain sequencing project: providing services to taxonomists for standard genome sequencing and annotation.</title>
        <authorList>
            <consortium name="The Broad Institute Genomics Platform"/>
            <consortium name="The Broad Institute Genome Sequencing Center for Infectious Disease"/>
            <person name="Wu L."/>
            <person name="Ma J."/>
        </authorList>
    </citation>
    <scope>NUCLEOTIDE SEQUENCE [LARGE SCALE GENOMIC DNA]</scope>
    <source>
        <strain evidence="3">JCM 17441</strain>
    </source>
</reference>
<dbReference type="RefSeq" id="WP_345127872.1">
    <property type="nucleotide sequence ID" value="NZ_BAABAT010000008.1"/>
</dbReference>
<feature type="region of interest" description="Disordered" evidence="1">
    <location>
        <begin position="37"/>
        <end position="110"/>
    </location>
</feature>
<gene>
    <name evidence="2" type="ORF">GCM10022255_034190</name>
</gene>
<evidence type="ECO:0000313" key="3">
    <source>
        <dbReference type="Proteomes" id="UP001500620"/>
    </source>
</evidence>
<accession>A0ABP8D7W0</accession>
<comment type="caution">
    <text evidence="2">The sequence shown here is derived from an EMBL/GenBank/DDBJ whole genome shotgun (WGS) entry which is preliminary data.</text>
</comment>
<name>A0ABP8D7W0_9ACTN</name>
<protein>
    <submittedName>
        <fullName evidence="2">Uncharacterized protein</fullName>
    </submittedName>
</protein>
<organism evidence="2 3">
    <name type="scientific">Dactylosporangium darangshiense</name>
    <dbReference type="NCBI Taxonomy" id="579108"/>
    <lineage>
        <taxon>Bacteria</taxon>
        <taxon>Bacillati</taxon>
        <taxon>Actinomycetota</taxon>
        <taxon>Actinomycetes</taxon>
        <taxon>Micromonosporales</taxon>
        <taxon>Micromonosporaceae</taxon>
        <taxon>Dactylosporangium</taxon>
    </lineage>
</organism>